<evidence type="ECO:0000256" key="1">
    <source>
        <dbReference type="SAM" id="Coils"/>
    </source>
</evidence>
<dbReference type="FunCoup" id="E4WUJ2">
    <property type="interactions" value="6"/>
</dbReference>
<accession>E4WUJ2</accession>
<evidence type="ECO:0000313" key="4">
    <source>
        <dbReference type="Proteomes" id="UP000001307"/>
    </source>
</evidence>
<feature type="coiled-coil region" evidence="1">
    <location>
        <begin position="542"/>
        <end position="574"/>
    </location>
</feature>
<dbReference type="Pfam" id="PF10174">
    <property type="entry name" value="Cast"/>
    <property type="match status" value="2"/>
</dbReference>
<organism evidence="3">
    <name type="scientific">Oikopleura dioica</name>
    <name type="common">Tunicate</name>
    <dbReference type="NCBI Taxonomy" id="34765"/>
    <lineage>
        <taxon>Eukaryota</taxon>
        <taxon>Metazoa</taxon>
        <taxon>Chordata</taxon>
        <taxon>Tunicata</taxon>
        <taxon>Appendicularia</taxon>
        <taxon>Copelata</taxon>
        <taxon>Oikopleuridae</taxon>
        <taxon>Oikopleura</taxon>
    </lineage>
</organism>
<keyword evidence="1" id="KW-0175">Coiled coil</keyword>
<dbReference type="EMBL" id="FN653017">
    <property type="protein sequence ID" value="CBY21522.1"/>
    <property type="molecule type" value="Genomic_DNA"/>
</dbReference>
<sequence>MNNDSNAENILKSEFSLDDVQSLSNAYGLTLGRNRRPQHVTTSQHFTGSTPDIRGLTLDNLRTTSSIQSDTLISKLREENELLKKEASIKEAKLQSNIRSIRTFWSPELKKERNSRKEHESRSKRLEGELRDMQGTIPENMLQRENVVLRRAVQDLEARVQTQRETLEAREISLRRALQLAAAHEQNLSGKGIQSEETYRALLSIKDDKITALEKCVRDLEENLRAYERQFGTSTGSLLRSRRGLHDAEGDQMLCAQNNYLKTKADGLKCELSIKDAEISNLKTRLEATQRSDHETRSHLEAVRESLHAKSNRCAQLQADNDRLRSRQSEITYSSPQRTAERPLSHELEVKEHQIKLLKSRYENLEFQLADKDRRLLELEEKINHANGISSRDEKSSAEAKISIMALEDALSDKDEAMKRERSRYQEEIKEERNRRIELQSQLENPEENEREKMEMRLEIQKLQAQCQMGQQALQDQDQRAAKAEALHARLKGQMEDILKDFDHAKNAYTVLQQKFNQLRRSREKDEKILMSAKRETATHCLNELEIRAELLEIKGKKAEAKQVREKRAQLQAQYKL</sequence>
<evidence type="ECO:0000256" key="2">
    <source>
        <dbReference type="SAM" id="MobiDB-lite"/>
    </source>
</evidence>
<keyword evidence="4" id="KW-1185">Reference proteome</keyword>
<reference evidence="3" key="1">
    <citation type="journal article" date="2010" name="Science">
        <title>Plasticity of animal genome architecture unmasked by rapid evolution of a pelagic tunicate.</title>
        <authorList>
            <person name="Denoeud F."/>
            <person name="Henriet S."/>
            <person name="Mungpakdee S."/>
            <person name="Aury J.M."/>
            <person name="Da Silva C."/>
            <person name="Brinkmann H."/>
            <person name="Mikhaleva J."/>
            <person name="Olsen L.C."/>
            <person name="Jubin C."/>
            <person name="Canestro C."/>
            <person name="Bouquet J.M."/>
            <person name="Danks G."/>
            <person name="Poulain J."/>
            <person name="Campsteijn C."/>
            <person name="Adamski M."/>
            <person name="Cross I."/>
            <person name="Yadetie F."/>
            <person name="Muffato M."/>
            <person name="Louis A."/>
            <person name="Butcher S."/>
            <person name="Tsagkogeorga G."/>
            <person name="Konrad A."/>
            <person name="Singh S."/>
            <person name="Jensen M.F."/>
            <person name="Cong E.H."/>
            <person name="Eikeseth-Otteraa H."/>
            <person name="Noel B."/>
            <person name="Anthouard V."/>
            <person name="Porcel B.M."/>
            <person name="Kachouri-Lafond R."/>
            <person name="Nishino A."/>
            <person name="Ugolini M."/>
            <person name="Chourrout P."/>
            <person name="Nishida H."/>
            <person name="Aasland R."/>
            <person name="Huzurbazar S."/>
            <person name="Westhof E."/>
            <person name="Delsuc F."/>
            <person name="Lehrach H."/>
            <person name="Reinhardt R."/>
            <person name="Weissenbach J."/>
            <person name="Roy S.W."/>
            <person name="Artiguenave F."/>
            <person name="Postlethwait J.H."/>
            <person name="Manak J.R."/>
            <person name="Thompson E.M."/>
            <person name="Jaillon O."/>
            <person name="Du Pasquier L."/>
            <person name="Boudinot P."/>
            <person name="Liberles D.A."/>
            <person name="Volff J.N."/>
            <person name="Philippe H."/>
            <person name="Lenhard B."/>
            <person name="Roest Crollius H."/>
            <person name="Wincker P."/>
            <person name="Chourrout D."/>
        </authorList>
    </citation>
    <scope>NUCLEOTIDE SEQUENCE [LARGE SCALE GENOMIC DNA]</scope>
</reference>
<dbReference type="InterPro" id="IPR019323">
    <property type="entry name" value="ELKS/CAST"/>
</dbReference>
<dbReference type="OrthoDB" id="2019763at2759"/>
<dbReference type="Proteomes" id="UP000001307">
    <property type="component" value="Unassembled WGS sequence"/>
</dbReference>
<proteinExistence type="predicted"/>
<feature type="region of interest" description="Disordered" evidence="2">
    <location>
        <begin position="325"/>
        <end position="344"/>
    </location>
</feature>
<dbReference type="InParanoid" id="E4WUJ2"/>
<protein>
    <submittedName>
        <fullName evidence="3">Uncharacterized protein</fullName>
    </submittedName>
</protein>
<dbReference type="AlphaFoldDB" id="E4WUJ2"/>
<name>E4WUJ2_OIKDI</name>
<feature type="coiled-coil region" evidence="1">
    <location>
        <begin position="73"/>
        <end position="166"/>
    </location>
</feature>
<evidence type="ECO:0000313" key="3">
    <source>
        <dbReference type="EMBL" id="CBY21522.1"/>
    </source>
</evidence>
<feature type="coiled-coil region" evidence="1">
    <location>
        <begin position="415"/>
        <end position="501"/>
    </location>
</feature>
<gene>
    <name evidence="3" type="ORF">GSOID_T00009292001</name>
</gene>
<feature type="compositionally biased region" description="Polar residues" evidence="2">
    <location>
        <begin position="329"/>
        <end position="338"/>
    </location>
</feature>